<evidence type="ECO:0008006" key="3">
    <source>
        <dbReference type="Google" id="ProtNLM"/>
    </source>
</evidence>
<accession>A0AAV3TYI0</accession>
<name>A0AAV3TYI0_9ALTE</name>
<dbReference type="Gene3D" id="3.30.420.10">
    <property type="entry name" value="Ribonuclease H-like superfamily/Ribonuclease H"/>
    <property type="match status" value="1"/>
</dbReference>
<evidence type="ECO:0000313" key="2">
    <source>
        <dbReference type="Proteomes" id="UP001409585"/>
    </source>
</evidence>
<reference evidence="2" key="1">
    <citation type="journal article" date="2019" name="Int. J. Syst. Evol. Microbiol.">
        <title>The Global Catalogue of Microorganisms (GCM) 10K type strain sequencing project: providing services to taxonomists for standard genome sequencing and annotation.</title>
        <authorList>
            <consortium name="The Broad Institute Genomics Platform"/>
            <consortium name="The Broad Institute Genome Sequencing Center for Infectious Disease"/>
            <person name="Wu L."/>
            <person name="Ma J."/>
        </authorList>
    </citation>
    <scope>NUCLEOTIDE SEQUENCE [LARGE SCALE GENOMIC DNA]</scope>
    <source>
        <strain evidence="2">JCM 19134</strain>
    </source>
</reference>
<keyword evidence="2" id="KW-1185">Reference proteome</keyword>
<organism evidence="1 2">
    <name type="scientific">Halioxenophilus aromaticivorans</name>
    <dbReference type="NCBI Taxonomy" id="1306992"/>
    <lineage>
        <taxon>Bacteria</taxon>
        <taxon>Pseudomonadati</taxon>
        <taxon>Pseudomonadota</taxon>
        <taxon>Gammaproteobacteria</taxon>
        <taxon>Alteromonadales</taxon>
        <taxon>Alteromonadaceae</taxon>
        <taxon>Halioxenophilus</taxon>
    </lineage>
</organism>
<dbReference type="SUPFAM" id="SSF53098">
    <property type="entry name" value="Ribonuclease H-like"/>
    <property type="match status" value="1"/>
</dbReference>
<dbReference type="RefSeq" id="WP_345417548.1">
    <property type="nucleotide sequence ID" value="NZ_AP031496.1"/>
</dbReference>
<protein>
    <recommendedName>
        <fullName evidence="3">Exonuclease domain-containing protein</fullName>
    </recommendedName>
</protein>
<evidence type="ECO:0000313" key="1">
    <source>
        <dbReference type="EMBL" id="GAA4933998.1"/>
    </source>
</evidence>
<dbReference type="GO" id="GO:0003676">
    <property type="term" value="F:nucleic acid binding"/>
    <property type="evidence" value="ECO:0007669"/>
    <property type="project" value="InterPro"/>
</dbReference>
<comment type="caution">
    <text evidence="1">The sequence shown here is derived from an EMBL/GenBank/DDBJ whole genome shotgun (WGS) entry which is preliminary data.</text>
</comment>
<sequence>MQAKSPKRRSFTHRLRPQIIDVEASGFGSDSYPIEIGVVLANGLRFSRVIRPLPDWNHWDERAEELHGISQKELQRHGHNPFQVARELNELLAGQTVYSDGWAVDKPWVDKLYNRLAIERKFFISPIESIVSEKQIEQWKGAMQQLGSQITQPAHRALNDAVLIQETYVLTRMQSNTADVMN</sequence>
<gene>
    <name evidence="1" type="ORF">GCM10025791_08450</name>
</gene>
<dbReference type="InterPro" id="IPR012337">
    <property type="entry name" value="RNaseH-like_sf"/>
</dbReference>
<dbReference type="EMBL" id="BAABLX010000007">
    <property type="protein sequence ID" value="GAA4933998.1"/>
    <property type="molecule type" value="Genomic_DNA"/>
</dbReference>
<proteinExistence type="predicted"/>
<dbReference type="AlphaFoldDB" id="A0AAV3TYI0"/>
<dbReference type="Proteomes" id="UP001409585">
    <property type="component" value="Unassembled WGS sequence"/>
</dbReference>
<dbReference type="InterPro" id="IPR036397">
    <property type="entry name" value="RNaseH_sf"/>
</dbReference>